<evidence type="ECO:0000256" key="1">
    <source>
        <dbReference type="ARBA" id="ARBA00010541"/>
    </source>
</evidence>
<feature type="chain" id="PRO_5046385990" evidence="4">
    <location>
        <begin position="21"/>
        <end position="509"/>
    </location>
</feature>
<dbReference type="SMART" id="SM00228">
    <property type="entry name" value="PDZ"/>
    <property type="match status" value="2"/>
</dbReference>
<comment type="similarity">
    <text evidence="1">Belongs to the peptidase S1C family.</text>
</comment>
<dbReference type="RefSeq" id="WP_210654775.1">
    <property type="nucleotide sequence ID" value="NZ_JAGKQQ010000001.1"/>
</dbReference>
<dbReference type="InterPro" id="IPR001940">
    <property type="entry name" value="Peptidase_S1C"/>
</dbReference>
<evidence type="ECO:0000313" key="7">
    <source>
        <dbReference type="Proteomes" id="UP000676565"/>
    </source>
</evidence>
<reference evidence="6 7" key="1">
    <citation type="submission" date="2021-04" db="EMBL/GenBank/DDBJ databases">
        <authorList>
            <person name="Ivanova A."/>
        </authorList>
    </citation>
    <scope>NUCLEOTIDE SEQUENCE [LARGE SCALE GENOMIC DNA]</scope>
    <source>
        <strain evidence="6 7">G18</strain>
    </source>
</reference>
<dbReference type="InterPro" id="IPR036034">
    <property type="entry name" value="PDZ_sf"/>
</dbReference>
<feature type="signal peptide" evidence="4">
    <location>
        <begin position="1"/>
        <end position="20"/>
    </location>
</feature>
<gene>
    <name evidence="6" type="ORF">J8F10_14815</name>
</gene>
<evidence type="ECO:0000256" key="2">
    <source>
        <dbReference type="ARBA" id="ARBA00022670"/>
    </source>
</evidence>
<dbReference type="PRINTS" id="PR00834">
    <property type="entry name" value="PROTEASES2C"/>
</dbReference>
<protein>
    <submittedName>
        <fullName evidence="6">PDZ domain-containing protein</fullName>
    </submittedName>
</protein>
<proteinExistence type="inferred from homology"/>
<keyword evidence="7" id="KW-1185">Reference proteome</keyword>
<dbReference type="PANTHER" id="PTHR22939:SF129">
    <property type="entry name" value="SERINE PROTEASE HTRA2, MITOCHONDRIAL"/>
    <property type="match status" value="1"/>
</dbReference>
<organism evidence="6 7">
    <name type="scientific">Gemmata palustris</name>
    <dbReference type="NCBI Taxonomy" id="2822762"/>
    <lineage>
        <taxon>Bacteria</taxon>
        <taxon>Pseudomonadati</taxon>
        <taxon>Planctomycetota</taxon>
        <taxon>Planctomycetia</taxon>
        <taxon>Gemmatales</taxon>
        <taxon>Gemmataceae</taxon>
        <taxon>Gemmata</taxon>
    </lineage>
</organism>
<dbReference type="EMBL" id="JAGKQQ010000001">
    <property type="protein sequence ID" value="MBP3956549.1"/>
    <property type="molecule type" value="Genomic_DNA"/>
</dbReference>
<dbReference type="Pfam" id="PF13180">
    <property type="entry name" value="PDZ_2"/>
    <property type="match status" value="1"/>
</dbReference>
<dbReference type="Proteomes" id="UP000676565">
    <property type="component" value="Unassembled WGS sequence"/>
</dbReference>
<evidence type="ECO:0000313" key="6">
    <source>
        <dbReference type="EMBL" id="MBP3956549.1"/>
    </source>
</evidence>
<dbReference type="SUPFAM" id="SSF50156">
    <property type="entry name" value="PDZ domain-like"/>
    <property type="match status" value="2"/>
</dbReference>
<dbReference type="PANTHER" id="PTHR22939">
    <property type="entry name" value="SERINE PROTEASE FAMILY S1C HTRA-RELATED"/>
    <property type="match status" value="1"/>
</dbReference>
<keyword evidence="2" id="KW-0645">Protease</keyword>
<feature type="domain" description="PDZ" evidence="5">
    <location>
        <begin position="299"/>
        <end position="357"/>
    </location>
</feature>
<accession>A0ABS5BS47</accession>
<evidence type="ECO:0000256" key="3">
    <source>
        <dbReference type="ARBA" id="ARBA00022801"/>
    </source>
</evidence>
<comment type="caution">
    <text evidence="6">The sequence shown here is derived from an EMBL/GenBank/DDBJ whole genome shotgun (WGS) entry which is preliminary data.</text>
</comment>
<dbReference type="SUPFAM" id="SSF50494">
    <property type="entry name" value="Trypsin-like serine proteases"/>
    <property type="match status" value="1"/>
</dbReference>
<dbReference type="InterPro" id="IPR009003">
    <property type="entry name" value="Peptidase_S1_PA"/>
</dbReference>
<sequence length="509" mass="54169">MRFAVSLLLALSAFTVVAPAQDREPTKNELLFAIEKQLQAANETAGPCVACVVVSRSEKYPKPASASDVPGTLGAFDPVQFRKDQPQASAALAKLLDLSRTDSIPDHGFACGVIIDNKGLVLTPFHVVEGATKIYVHLSGGVGSYADIHAADACNDLAALRLITPPAGLKAIKFADVRLPQRGGQRGNVAVGKLTVLVASPYVPNFPINKPSVALGSVTNVRHHLPIEGLDRQLRRLDNYYLYGPFLEHEAKLNTGISGAALLNLDGEMIGLTTTALVPGVGEKQPEYAFPMTDQRLRVIDVLRRGEEVEIGFLGVSLDTASESVRVRGTVPLGPAAKAGVLSNDVITHVNGAPVKNYDELLGHIGSALAGTKVTLTINHTSDVALTLGKWQHARPVIASVRPDPVFGLRVDHDSILAQTVGEKAPITAPKNVPSGVSIYEVAPNSPAETAFKKLGDEPQKRWLITHINGKAVTSPGEFYAAAKGQKAIKLTVIDPTEAKRPEREVSFP</sequence>
<dbReference type="PROSITE" id="PS50106">
    <property type="entry name" value="PDZ"/>
    <property type="match status" value="1"/>
</dbReference>
<dbReference type="Pfam" id="PF13365">
    <property type="entry name" value="Trypsin_2"/>
    <property type="match status" value="1"/>
</dbReference>
<name>A0ABS5BS47_9BACT</name>
<dbReference type="InterPro" id="IPR001478">
    <property type="entry name" value="PDZ"/>
</dbReference>
<dbReference type="Gene3D" id="2.40.10.120">
    <property type="match status" value="1"/>
</dbReference>
<keyword evidence="3" id="KW-0378">Hydrolase</keyword>
<evidence type="ECO:0000256" key="4">
    <source>
        <dbReference type="SAM" id="SignalP"/>
    </source>
</evidence>
<evidence type="ECO:0000259" key="5">
    <source>
        <dbReference type="PROSITE" id="PS50106"/>
    </source>
</evidence>
<keyword evidence="4" id="KW-0732">Signal</keyword>
<dbReference type="Gene3D" id="2.30.42.10">
    <property type="match status" value="2"/>
</dbReference>